<keyword evidence="2" id="KW-1185">Reference proteome</keyword>
<proteinExistence type="predicted"/>
<dbReference type="EMBL" id="CP067420">
    <property type="protein sequence ID" value="QQP91308.1"/>
    <property type="molecule type" value="Genomic_DNA"/>
</dbReference>
<dbReference type="RefSeq" id="WP_201079079.1">
    <property type="nucleotide sequence ID" value="NZ_CP067420.1"/>
</dbReference>
<sequence length="108" mass="11810">MTDLLQPATAEAPFDWHFPVRPGWENGTDRLSRPDDDGPARCWKAVLADLLDQALTVDAFIETARQAFGEDCTVVPPGGGISMQQFTPPRRIVITSMVDDMVTGAACY</sequence>
<dbReference type="Proteomes" id="UP000595197">
    <property type="component" value="Chromosome"/>
</dbReference>
<organism evidence="1 2">
    <name type="scientific">Skermanella cutis</name>
    <dbReference type="NCBI Taxonomy" id="2775420"/>
    <lineage>
        <taxon>Bacteria</taxon>
        <taxon>Pseudomonadati</taxon>
        <taxon>Pseudomonadota</taxon>
        <taxon>Alphaproteobacteria</taxon>
        <taxon>Rhodospirillales</taxon>
        <taxon>Azospirillaceae</taxon>
        <taxon>Skermanella</taxon>
    </lineage>
</organism>
<evidence type="ECO:0000313" key="2">
    <source>
        <dbReference type="Proteomes" id="UP000595197"/>
    </source>
</evidence>
<protein>
    <submittedName>
        <fullName evidence="1">Uncharacterized protein</fullName>
    </submittedName>
</protein>
<accession>A0ABX7BDH9</accession>
<evidence type="ECO:0000313" key="1">
    <source>
        <dbReference type="EMBL" id="QQP91308.1"/>
    </source>
</evidence>
<reference evidence="1" key="1">
    <citation type="submission" date="2021-02" db="EMBL/GenBank/DDBJ databases">
        <title>Skermanella TT6 skin isolate.</title>
        <authorList>
            <person name="Lee K."/>
            <person name="Ganzorig M."/>
        </authorList>
    </citation>
    <scope>NUCLEOTIDE SEQUENCE</scope>
    <source>
        <strain evidence="1">TT6</strain>
    </source>
</reference>
<gene>
    <name evidence="1" type="ORF">IGS68_08920</name>
</gene>
<name>A0ABX7BDH9_9PROT</name>